<dbReference type="GO" id="GO:0000149">
    <property type="term" value="F:SNARE binding"/>
    <property type="evidence" value="ECO:0007669"/>
    <property type="project" value="TreeGrafter"/>
</dbReference>
<organism evidence="1 2">
    <name type="scientific">Rozella allomycis (strain CSF55)</name>
    <dbReference type="NCBI Taxonomy" id="988480"/>
    <lineage>
        <taxon>Eukaryota</taxon>
        <taxon>Fungi</taxon>
        <taxon>Fungi incertae sedis</taxon>
        <taxon>Cryptomycota</taxon>
        <taxon>Cryptomycota incertae sedis</taxon>
        <taxon>Rozella</taxon>
    </lineage>
</organism>
<evidence type="ECO:0000313" key="1">
    <source>
        <dbReference type="EMBL" id="RKP17348.1"/>
    </source>
</evidence>
<protein>
    <submittedName>
        <fullName evidence="1">Uncharacterized protein</fullName>
    </submittedName>
</protein>
<dbReference type="Proteomes" id="UP000281549">
    <property type="component" value="Unassembled WGS sequence"/>
</dbReference>
<reference evidence="2" key="1">
    <citation type="journal article" date="2018" name="Nat. Microbiol.">
        <title>Leveraging single-cell genomics to expand the fungal tree of life.</title>
        <authorList>
            <person name="Ahrendt S.R."/>
            <person name="Quandt C.A."/>
            <person name="Ciobanu D."/>
            <person name="Clum A."/>
            <person name="Salamov A."/>
            <person name="Andreopoulos B."/>
            <person name="Cheng J.F."/>
            <person name="Woyke T."/>
            <person name="Pelin A."/>
            <person name="Henrissat B."/>
            <person name="Reynolds N.K."/>
            <person name="Benny G.L."/>
            <person name="Smith M.E."/>
            <person name="James T.Y."/>
            <person name="Grigoriev I.V."/>
        </authorList>
    </citation>
    <scope>NUCLEOTIDE SEQUENCE [LARGE SCALE GENOMIC DNA]</scope>
    <source>
        <strain evidence="2">CSF55</strain>
    </source>
</reference>
<evidence type="ECO:0000313" key="2">
    <source>
        <dbReference type="Proteomes" id="UP000281549"/>
    </source>
</evidence>
<dbReference type="GO" id="GO:0070939">
    <property type="term" value="C:Dsl1/NZR complex"/>
    <property type="evidence" value="ECO:0007669"/>
    <property type="project" value="TreeGrafter"/>
</dbReference>
<dbReference type="GO" id="GO:0006890">
    <property type="term" value="P:retrograde vesicle-mediated transport, Golgi to endoplasmic reticulum"/>
    <property type="evidence" value="ECO:0007669"/>
    <property type="project" value="TreeGrafter"/>
</dbReference>
<dbReference type="PANTHER" id="PTHR15922">
    <property type="entry name" value="NEUROBLASTOMA-AMPLIFIED SEQUENCE"/>
    <property type="match status" value="1"/>
</dbReference>
<dbReference type="PANTHER" id="PTHR15922:SF2">
    <property type="entry name" value="NBAS SUBUNIT OF NRZ TETHERING COMPLEX"/>
    <property type="match status" value="1"/>
</dbReference>
<dbReference type="AlphaFoldDB" id="A0A4P9YDU3"/>
<dbReference type="EMBL" id="ML005886">
    <property type="protein sequence ID" value="RKP17348.1"/>
    <property type="molecule type" value="Genomic_DNA"/>
</dbReference>
<sequence length="415" mass="49368">MKNAELSEEIGEWKRRLEIFDELIGIGTFIWEEFVEFRERDMNEIAKSFAVKCQFEALYLVYDKFREIDLRVVLKCVPETVKPSSYSFLLRNVVDEGWIKERMYEIEECCGMIEYAVEFVRICKIEIEMDKIERFYKFSGKSKVSLREAMSKSEMEWVEMIVMSSNRERIISDLRDYCLGVVKEENLIKGIEILDIEMICEIVEHSKPGVKNRIIVDEDELIDLVLKSCYFKENCGGIEIYNRMYESLPMKRKWVKDELNRSDERVDELNRSDESVLEKVKWNDERVDEFEKDLNILEIVNKYIPTLNLKQLKEIRNPRVEIEFLLAKELFKVKKEIVIKVANKFYDSKEYKKSIECEFSFLALTKVKAEELEVEVEGKDVEGYGCNGSGRVDEYFNQKRFFLHDKVVCREIEII</sequence>
<accession>A0A4P9YDU3</accession>
<name>A0A4P9YDU3_ROZAC</name>
<proteinExistence type="predicted"/>
<gene>
    <name evidence="1" type="ORF">ROZALSC1DRAFT_24298</name>
</gene>